<dbReference type="Pfam" id="PF09956">
    <property type="entry name" value="Phage_cement_2"/>
    <property type="match status" value="1"/>
</dbReference>
<dbReference type="InterPro" id="IPR011231">
    <property type="entry name" value="Phage_VT1-Sakai_H0018"/>
</dbReference>
<accession>A0A0H3ZKI0</accession>
<proteinExistence type="predicted"/>
<organism evidence="1">
    <name type="scientific">Vibrio splendidus</name>
    <dbReference type="NCBI Taxonomy" id="29497"/>
    <lineage>
        <taxon>Bacteria</taxon>
        <taxon>Pseudomonadati</taxon>
        <taxon>Pseudomonadota</taxon>
        <taxon>Gammaproteobacteria</taxon>
        <taxon>Vibrionales</taxon>
        <taxon>Vibrionaceae</taxon>
        <taxon>Vibrio</taxon>
    </lineage>
</organism>
<dbReference type="AlphaFoldDB" id="A0A0H3ZKI0"/>
<reference evidence="1" key="1">
    <citation type="journal article" date="2015" name="MBio">
        <title>Eco-Evolutionary Dynamics of Episomes among Ecologically Cohesive Bacterial Populations.</title>
        <authorList>
            <person name="Xue H."/>
            <person name="Cordero O.X."/>
            <person name="Camas F.M."/>
            <person name="Trimble W."/>
            <person name="Meyer F."/>
            <person name="Guglielmini J."/>
            <person name="Rocha E.P."/>
            <person name="Polz M.F."/>
        </authorList>
    </citation>
    <scope>NUCLEOTIDE SEQUENCE</scope>
    <source>
        <strain evidence="1">FF_308</strain>
    </source>
</reference>
<dbReference type="EMBL" id="KP795491">
    <property type="protein sequence ID" value="AKN36450.1"/>
    <property type="molecule type" value="Genomic_DNA"/>
</dbReference>
<protein>
    <submittedName>
        <fullName evidence="1">Phage protein</fullName>
    </submittedName>
</protein>
<evidence type="ECO:0000313" key="1">
    <source>
        <dbReference type="EMBL" id="AKN36450.1"/>
    </source>
</evidence>
<name>A0A0H3ZKI0_VIBSP</name>
<sequence>MKWENLMAKNYVQDGETIEFTAAADVKSGDAVVVGDLVVVSINDVASGEIGVGHATGVWSLPKASATTFGQGVAVYLKDGEIGTDDSGTYAGKAWSEGVNGEAVASVKLGVGNVTVTAAP</sequence>
<dbReference type="PIRSF" id="PIRSF030771">
    <property type="entry name" value="UCP030771"/>
    <property type="match status" value="1"/>
</dbReference>